<protein>
    <recommendedName>
        <fullName evidence="2">DUF6868 domain-containing protein</fullName>
    </recommendedName>
</protein>
<gene>
    <name evidence="3" type="ORF">K239x_23240</name>
</gene>
<reference evidence="3 4" key="1">
    <citation type="submission" date="2019-02" db="EMBL/GenBank/DDBJ databases">
        <title>Deep-cultivation of Planctomycetes and their phenomic and genomic characterization uncovers novel biology.</title>
        <authorList>
            <person name="Wiegand S."/>
            <person name="Jogler M."/>
            <person name="Boedeker C."/>
            <person name="Pinto D."/>
            <person name="Vollmers J."/>
            <person name="Rivas-Marin E."/>
            <person name="Kohn T."/>
            <person name="Peeters S.H."/>
            <person name="Heuer A."/>
            <person name="Rast P."/>
            <person name="Oberbeckmann S."/>
            <person name="Bunk B."/>
            <person name="Jeske O."/>
            <person name="Meyerdierks A."/>
            <person name="Storesund J.E."/>
            <person name="Kallscheuer N."/>
            <person name="Luecker S."/>
            <person name="Lage O.M."/>
            <person name="Pohl T."/>
            <person name="Merkel B.J."/>
            <person name="Hornburger P."/>
            <person name="Mueller R.-W."/>
            <person name="Bruemmer F."/>
            <person name="Labrenz M."/>
            <person name="Spormann A.M."/>
            <person name="Op den Camp H."/>
            <person name="Overmann J."/>
            <person name="Amann R."/>
            <person name="Jetten M.S.M."/>
            <person name="Mascher T."/>
            <person name="Medema M.H."/>
            <person name="Devos D.P."/>
            <person name="Kaster A.-K."/>
            <person name="Ovreas L."/>
            <person name="Rohde M."/>
            <person name="Galperin M.Y."/>
            <person name="Jogler C."/>
        </authorList>
    </citation>
    <scope>NUCLEOTIDE SEQUENCE [LARGE SCALE GENOMIC DNA]</scope>
    <source>
        <strain evidence="3 4">K23_9</strain>
    </source>
</reference>
<keyword evidence="1" id="KW-0472">Membrane</keyword>
<evidence type="ECO:0000259" key="2">
    <source>
        <dbReference type="Pfam" id="PF21742"/>
    </source>
</evidence>
<proteinExistence type="predicted"/>
<keyword evidence="1" id="KW-1133">Transmembrane helix</keyword>
<evidence type="ECO:0000256" key="1">
    <source>
        <dbReference type="SAM" id="Phobius"/>
    </source>
</evidence>
<dbReference type="AlphaFoldDB" id="A0A517NTB9"/>
<dbReference type="OrthoDB" id="288456at2"/>
<dbReference type="EMBL" id="CP036526">
    <property type="protein sequence ID" value="QDT10368.1"/>
    <property type="molecule type" value="Genomic_DNA"/>
</dbReference>
<dbReference type="Proteomes" id="UP000319817">
    <property type="component" value="Chromosome"/>
</dbReference>
<feature type="transmembrane region" description="Helical" evidence="1">
    <location>
        <begin position="58"/>
        <end position="82"/>
    </location>
</feature>
<name>A0A517NTB9_9BACT</name>
<dbReference type="InterPro" id="IPR049220">
    <property type="entry name" value="DUF6868"/>
</dbReference>
<keyword evidence="4" id="KW-1185">Reference proteome</keyword>
<feature type="transmembrane region" description="Helical" evidence="1">
    <location>
        <begin position="15"/>
        <end position="38"/>
    </location>
</feature>
<sequence>MPDSNKVPIQQIESFLLRCWLIGFGFLLLIFVVQQLMAGTVYQIHQSLFDLSSHELDVIFYCAMGLIKLFVLVFFLIPWLALKSMPR</sequence>
<dbReference type="Pfam" id="PF21742">
    <property type="entry name" value="DUF6868"/>
    <property type="match status" value="1"/>
</dbReference>
<dbReference type="RefSeq" id="WP_145417900.1">
    <property type="nucleotide sequence ID" value="NZ_CP036526.1"/>
</dbReference>
<accession>A0A517NTB9</accession>
<organism evidence="3 4">
    <name type="scientific">Stieleria marina</name>
    <dbReference type="NCBI Taxonomy" id="1930275"/>
    <lineage>
        <taxon>Bacteria</taxon>
        <taxon>Pseudomonadati</taxon>
        <taxon>Planctomycetota</taxon>
        <taxon>Planctomycetia</taxon>
        <taxon>Pirellulales</taxon>
        <taxon>Pirellulaceae</taxon>
        <taxon>Stieleria</taxon>
    </lineage>
</organism>
<keyword evidence="1" id="KW-0812">Transmembrane</keyword>
<evidence type="ECO:0000313" key="4">
    <source>
        <dbReference type="Proteomes" id="UP000319817"/>
    </source>
</evidence>
<evidence type="ECO:0000313" key="3">
    <source>
        <dbReference type="EMBL" id="QDT10368.1"/>
    </source>
</evidence>
<feature type="domain" description="DUF6868" evidence="2">
    <location>
        <begin position="9"/>
        <end position="85"/>
    </location>
</feature>